<comment type="caution">
    <text evidence="1">The sequence shown here is derived from an EMBL/GenBank/DDBJ whole genome shotgun (WGS) entry which is preliminary data.</text>
</comment>
<dbReference type="Proteomes" id="UP000324800">
    <property type="component" value="Unassembled WGS sequence"/>
</dbReference>
<dbReference type="EMBL" id="SNRW01027374">
    <property type="protein sequence ID" value="KAA6360134.1"/>
    <property type="molecule type" value="Genomic_DNA"/>
</dbReference>
<evidence type="ECO:0000313" key="1">
    <source>
        <dbReference type="EMBL" id="KAA6360134.1"/>
    </source>
</evidence>
<sequence length="331" mass="36656">MVNDRNPIYRHEFLDTRVSQSLEPLMESAFAEEFSRYKNDANPNSKAILDERKKFIAEQYANRMRIAENMGVHPLYEDANIFGHLSPKLTKLFEDATYSQPANVIGLGEVRNPMEGNRLPGGYWNQGYKPGSGDVPTYVFGLQTHIPMHCIGFDLMPTINVDTPKVVISYIDTVYGGGVFNDNKNLPSYIEVSNKLFNRNYIQTNSVVRHTSVVYVVSNNRLVTNKNAEVYPVLKLLFIVGSTIKPAVIVRVQETGARTGAPGSSGTTSWGNPFSVKEIIDNINSGVEENAAQVYIDTLPEDQVTGSLIPRGQLIGIDYASATRTTIAEAA</sequence>
<feature type="non-terminal residue" evidence="1">
    <location>
        <position position="331"/>
    </location>
</feature>
<gene>
    <name evidence="1" type="ORF">EZS28_044339</name>
</gene>
<organism evidence="1 2">
    <name type="scientific">Streblomastix strix</name>
    <dbReference type="NCBI Taxonomy" id="222440"/>
    <lineage>
        <taxon>Eukaryota</taxon>
        <taxon>Metamonada</taxon>
        <taxon>Preaxostyla</taxon>
        <taxon>Oxymonadida</taxon>
        <taxon>Streblomastigidae</taxon>
        <taxon>Streblomastix</taxon>
    </lineage>
</organism>
<accession>A0A5J4TNV0</accession>
<proteinExistence type="predicted"/>
<protein>
    <submittedName>
        <fullName evidence="1">Uncharacterized protein</fullName>
    </submittedName>
</protein>
<name>A0A5J4TNV0_9EUKA</name>
<evidence type="ECO:0000313" key="2">
    <source>
        <dbReference type="Proteomes" id="UP000324800"/>
    </source>
</evidence>
<dbReference type="AlphaFoldDB" id="A0A5J4TNV0"/>
<reference evidence="1 2" key="1">
    <citation type="submission" date="2019-03" db="EMBL/GenBank/DDBJ databases">
        <title>Single cell metagenomics reveals metabolic interactions within the superorganism composed of flagellate Streblomastix strix and complex community of Bacteroidetes bacteria on its surface.</title>
        <authorList>
            <person name="Treitli S.C."/>
            <person name="Kolisko M."/>
            <person name="Husnik F."/>
            <person name="Keeling P."/>
            <person name="Hampl V."/>
        </authorList>
    </citation>
    <scope>NUCLEOTIDE SEQUENCE [LARGE SCALE GENOMIC DNA]</scope>
    <source>
        <strain evidence="1">ST1C</strain>
    </source>
</reference>